<gene>
    <name evidence="2" type="ORF">FEM48_Zijuj10G0094300</name>
</gene>
<sequence length="201" mass="23209">MIWEAMELKRRREKEREASRAALLRLERIIEFESREEIELRRKREREASRMALDQLEKSVVFEDNLQIEMEIRNMCRASPYYHVFGRNPLNGLGLFLKRDDEEVIIDHTTNEPKSFGGQIINGSADQTSSSTQLSPRKAARVSMLKSRFMDVISKSQQQLGLLDRGIQDLNKQKQPMINSRRCCIKTKATIQAPIGSATIA</sequence>
<dbReference type="AlphaFoldDB" id="A0A978UMK4"/>
<comment type="caution">
    <text evidence="2">The sequence shown here is derived from an EMBL/GenBank/DDBJ whole genome shotgun (WGS) entry which is preliminary data.</text>
</comment>
<feature type="compositionally biased region" description="Polar residues" evidence="1">
    <location>
        <begin position="121"/>
        <end position="135"/>
    </location>
</feature>
<reference evidence="2" key="1">
    <citation type="journal article" date="2021" name="Front. Plant Sci.">
        <title>Chromosome-Scale Genome Assembly for Chinese Sour Jujube and Insights Into Its Genome Evolution and Domestication Signature.</title>
        <authorList>
            <person name="Shen L.-Y."/>
            <person name="Luo H."/>
            <person name="Wang X.-L."/>
            <person name="Wang X.-M."/>
            <person name="Qiu X.-J."/>
            <person name="Liu H."/>
            <person name="Zhou S.-S."/>
            <person name="Jia K.-H."/>
            <person name="Nie S."/>
            <person name="Bao Y.-T."/>
            <person name="Zhang R.-G."/>
            <person name="Yun Q.-Z."/>
            <person name="Chai Y.-H."/>
            <person name="Lu J.-Y."/>
            <person name="Li Y."/>
            <person name="Zhao S.-W."/>
            <person name="Mao J.-F."/>
            <person name="Jia S.-G."/>
            <person name="Mao Y.-M."/>
        </authorList>
    </citation>
    <scope>NUCLEOTIDE SEQUENCE</scope>
    <source>
        <strain evidence="2">AT0</strain>
        <tissue evidence="2">Leaf</tissue>
    </source>
</reference>
<evidence type="ECO:0000313" key="2">
    <source>
        <dbReference type="EMBL" id="KAH7516056.1"/>
    </source>
</evidence>
<dbReference type="Proteomes" id="UP000813462">
    <property type="component" value="Unassembled WGS sequence"/>
</dbReference>
<evidence type="ECO:0000256" key="1">
    <source>
        <dbReference type="SAM" id="MobiDB-lite"/>
    </source>
</evidence>
<evidence type="ECO:0000313" key="3">
    <source>
        <dbReference type="Proteomes" id="UP000813462"/>
    </source>
</evidence>
<dbReference type="InterPro" id="IPR052442">
    <property type="entry name" value="Env_Response_Regulator"/>
</dbReference>
<dbReference type="PANTHER" id="PTHR46136">
    <property type="entry name" value="TRANSCRIPTION FACTOR GTE8"/>
    <property type="match status" value="1"/>
</dbReference>
<protein>
    <submittedName>
        <fullName evidence="2">Uncharacterized protein</fullName>
    </submittedName>
</protein>
<organism evidence="2 3">
    <name type="scientific">Ziziphus jujuba var. spinosa</name>
    <dbReference type="NCBI Taxonomy" id="714518"/>
    <lineage>
        <taxon>Eukaryota</taxon>
        <taxon>Viridiplantae</taxon>
        <taxon>Streptophyta</taxon>
        <taxon>Embryophyta</taxon>
        <taxon>Tracheophyta</taxon>
        <taxon>Spermatophyta</taxon>
        <taxon>Magnoliopsida</taxon>
        <taxon>eudicotyledons</taxon>
        <taxon>Gunneridae</taxon>
        <taxon>Pentapetalae</taxon>
        <taxon>rosids</taxon>
        <taxon>fabids</taxon>
        <taxon>Rosales</taxon>
        <taxon>Rhamnaceae</taxon>
        <taxon>Paliureae</taxon>
        <taxon>Ziziphus</taxon>
    </lineage>
</organism>
<dbReference type="EMBL" id="JAEACU010000010">
    <property type="protein sequence ID" value="KAH7516056.1"/>
    <property type="molecule type" value="Genomic_DNA"/>
</dbReference>
<proteinExistence type="predicted"/>
<name>A0A978UMK4_ZIZJJ</name>
<dbReference type="PANTHER" id="PTHR46136:SF19">
    <property type="entry name" value="TRANSCRIPTION FACTOR GTE12"/>
    <property type="match status" value="1"/>
</dbReference>
<feature type="region of interest" description="Disordered" evidence="1">
    <location>
        <begin position="116"/>
        <end position="136"/>
    </location>
</feature>
<accession>A0A978UMK4</accession>